<dbReference type="GO" id="GO:0000166">
    <property type="term" value="F:nucleotide binding"/>
    <property type="evidence" value="ECO:0007669"/>
    <property type="project" value="InterPro"/>
</dbReference>
<protein>
    <submittedName>
        <fullName evidence="3">Oxidoreductase</fullName>
    </submittedName>
</protein>
<evidence type="ECO:0000259" key="2">
    <source>
        <dbReference type="Pfam" id="PF22725"/>
    </source>
</evidence>
<dbReference type="InterPro" id="IPR000683">
    <property type="entry name" value="Gfo/Idh/MocA-like_OxRdtase_N"/>
</dbReference>
<dbReference type="Pfam" id="PF10518">
    <property type="entry name" value="TAT_signal"/>
    <property type="match status" value="1"/>
</dbReference>
<evidence type="ECO:0000313" key="4">
    <source>
        <dbReference type="Proteomes" id="UP000094828"/>
    </source>
</evidence>
<dbReference type="InterPro" id="IPR036291">
    <property type="entry name" value="NAD(P)-bd_dom_sf"/>
</dbReference>
<sequence length="435" mass="48038">MTDIPATTPSAPANRRDFLKTSAVGATAVALASQIATRAYAAADDTLRIGLVGCGGRGTGAAAQALSADKNTKLVAMADAFGDNIENSLKNLQSNDSFAGRITVDDAHKFTGFDGCKNMLAAGVDVILLCSPPHFRPEHMKLAVDAGVHMFVEKPIAVDAPGVRSVLETSKKAAERNLAVVSGLCWRYDYGMRATFEQIHQGTIGDIVAMQCSYDTRGLWRKPRKPEWSDMEWQVRNWLYFTWLSGDHGNEQAIHSLDKMAWAMKDVPPVVCSATGGRQVRVSPDFGNIYDHFAATYEYANGVKMFFRSRQQDGTQVDVSDHVLGTKGRADIFKHRIVDNEGKVIWKYEGPRNNMYQTEHDELFASIRKGQPINNGEYMCYSTMLALMCRMSAYTGQKITWEQAMNSQEVLGPKAYEWGPLPVEPVAMPGLTQFI</sequence>
<dbReference type="InterPro" id="IPR055170">
    <property type="entry name" value="GFO_IDH_MocA-like_dom"/>
</dbReference>
<dbReference type="Pfam" id="PF01408">
    <property type="entry name" value="GFO_IDH_MocA"/>
    <property type="match status" value="1"/>
</dbReference>
<organism evidence="3 4">
    <name type="scientific">Planctopirus hydrillae</name>
    <dbReference type="NCBI Taxonomy" id="1841610"/>
    <lineage>
        <taxon>Bacteria</taxon>
        <taxon>Pseudomonadati</taxon>
        <taxon>Planctomycetota</taxon>
        <taxon>Planctomycetia</taxon>
        <taxon>Planctomycetales</taxon>
        <taxon>Planctomycetaceae</taxon>
        <taxon>Planctopirus</taxon>
    </lineage>
</organism>
<dbReference type="PROSITE" id="PS51318">
    <property type="entry name" value="TAT"/>
    <property type="match status" value="1"/>
</dbReference>
<dbReference type="Gene3D" id="3.30.360.10">
    <property type="entry name" value="Dihydrodipicolinate Reductase, domain 2"/>
    <property type="match status" value="1"/>
</dbReference>
<dbReference type="AlphaFoldDB" id="A0A1C3E5P2"/>
<evidence type="ECO:0000259" key="1">
    <source>
        <dbReference type="Pfam" id="PF01408"/>
    </source>
</evidence>
<dbReference type="RefSeq" id="WP_068851849.1">
    <property type="nucleotide sequence ID" value="NZ_LYDR01000152.1"/>
</dbReference>
<dbReference type="PANTHER" id="PTHR43818">
    <property type="entry name" value="BCDNA.GH03377"/>
    <property type="match status" value="1"/>
</dbReference>
<comment type="caution">
    <text evidence="3">The sequence shown here is derived from an EMBL/GenBank/DDBJ whole genome shotgun (WGS) entry which is preliminary data.</text>
</comment>
<feature type="domain" description="Gfo/Idh/MocA-like oxidoreductase N-terminal" evidence="1">
    <location>
        <begin position="47"/>
        <end position="174"/>
    </location>
</feature>
<dbReference type="Pfam" id="PF22725">
    <property type="entry name" value="GFO_IDH_MocA_C3"/>
    <property type="match status" value="1"/>
</dbReference>
<dbReference type="NCBIfam" id="TIGR01409">
    <property type="entry name" value="TAT_signal_seq"/>
    <property type="match status" value="1"/>
</dbReference>
<keyword evidence="4" id="KW-1185">Reference proteome</keyword>
<feature type="domain" description="GFO/IDH/MocA-like oxidoreductase" evidence="2">
    <location>
        <begin position="197"/>
        <end position="330"/>
    </location>
</feature>
<dbReference type="EMBL" id="LYDR01000152">
    <property type="protein sequence ID" value="ODA28554.1"/>
    <property type="molecule type" value="Genomic_DNA"/>
</dbReference>
<dbReference type="Gene3D" id="3.40.50.720">
    <property type="entry name" value="NAD(P)-binding Rossmann-like Domain"/>
    <property type="match status" value="1"/>
</dbReference>
<dbReference type="SUPFAM" id="SSF51735">
    <property type="entry name" value="NAD(P)-binding Rossmann-fold domains"/>
    <property type="match status" value="1"/>
</dbReference>
<accession>A0A1C3E5P2</accession>
<dbReference type="Proteomes" id="UP000094828">
    <property type="component" value="Unassembled WGS sequence"/>
</dbReference>
<dbReference type="InterPro" id="IPR019546">
    <property type="entry name" value="TAT_signal_bac_arc"/>
</dbReference>
<name>A0A1C3E5P2_9PLAN</name>
<dbReference type="SUPFAM" id="SSF55347">
    <property type="entry name" value="Glyceraldehyde-3-phosphate dehydrogenase-like, C-terminal domain"/>
    <property type="match status" value="1"/>
</dbReference>
<dbReference type="PANTHER" id="PTHR43818:SF5">
    <property type="entry name" value="OXIDOREDUCTASE FAMILY PROTEIN"/>
    <property type="match status" value="1"/>
</dbReference>
<dbReference type="OrthoDB" id="253515at2"/>
<dbReference type="STRING" id="1841610.A6X21_12700"/>
<proteinExistence type="predicted"/>
<gene>
    <name evidence="3" type="ORF">A6X21_12700</name>
</gene>
<dbReference type="InterPro" id="IPR050463">
    <property type="entry name" value="Gfo/Idh/MocA_oxidrdct_glycsds"/>
</dbReference>
<dbReference type="InterPro" id="IPR006311">
    <property type="entry name" value="TAT_signal"/>
</dbReference>
<reference evidence="3 4" key="1">
    <citation type="submission" date="2016-05" db="EMBL/GenBank/DDBJ databases">
        <title>Genomic and physiological characterization of Planctopirus sp. isolated from fresh water lake.</title>
        <authorList>
            <person name="Subhash Y."/>
            <person name="Ramana C."/>
        </authorList>
    </citation>
    <scope>NUCLEOTIDE SEQUENCE [LARGE SCALE GENOMIC DNA]</scope>
    <source>
        <strain evidence="3 4">JC280</strain>
    </source>
</reference>
<evidence type="ECO:0000313" key="3">
    <source>
        <dbReference type="EMBL" id="ODA28554.1"/>
    </source>
</evidence>